<dbReference type="NCBIfam" id="TIGR03618">
    <property type="entry name" value="Rv1155_F420"/>
    <property type="match status" value="1"/>
</dbReference>
<reference evidence="3 4" key="1">
    <citation type="submission" date="2018-06" db="EMBL/GenBank/DDBJ databases">
        <title>Sphaerisporangium craniellae sp. nov., isolated from a marine sponge in the South China Sea.</title>
        <authorList>
            <person name="Li L."/>
        </authorList>
    </citation>
    <scope>NUCLEOTIDE SEQUENCE [LARGE SCALE GENOMIC DNA]</scope>
    <source>
        <strain evidence="3 4">LHW63015</strain>
    </source>
</reference>
<dbReference type="SUPFAM" id="SSF50475">
    <property type="entry name" value="FMN-binding split barrel"/>
    <property type="match status" value="1"/>
</dbReference>
<dbReference type="PANTHER" id="PTHR35176">
    <property type="entry name" value="HEME OXYGENASE HI_0854-RELATED"/>
    <property type="match status" value="1"/>
</dbReference>
<dbReference type="GO" id="GO:0005829">
    <property type="term" value="C:cytosol"/>
    <property type="evidence" value="ECO:0007669"/>
    <property type="project" value="TreeGrafter"/>
</dbReference>
<dbReference type="GO" id="GO:0016627">
    <property type="term" value="F:oxidoreductase activity, acting on the CH-CH group of donors"/>
    <property type="evidence" value="ECO:0007669"/>
    <property type="project" value="TreeGrafter"/>
</dbReference>
<dbReference type="Pfam" id="PF01243">
    <property type="entry name" value="PNPOx_N"/>
    <property type="match status" value="1"/>
</dbReference>
<dbReference type="InterPro" id="IPR052019">
    <property type="entry name" value="F420H2_bilvrd_red/Heme_oxyg"/>
</dbReference>
<evidence type="ECO:0000259" key="2">
    <source>
        <dbReference type="Pfam" id="PF01243"/>
    </source>
</evidence>
<comment type="caution">
    <text evidence="3">The sequence shown here is derived from an EMBL/GenBank/DDBJ whole genome shotgun (WGS) entry which is preliminary data.</text>
</comment>
<dbReference type="InterPro" id="IPR012349">
    <property type="entry name" value="Split_barrel_FMN-bd"/>
</dbReference>
<accession>A0A366M3S9</accession>
<evidence type="ECO:0000313" key="3">
    <source>
        <dbReference type="EMBL" id="RBQ20082.1"/>
    </source>
</evidence>
<dbReference type="InterPro" id="IPR011576">
    <property type="entry name" value="Pyridox_Oxase_N"/>
</dbReference>
<evidence type="ECO:0000256" key="1">
    <source>
        <dbReference type="ARBA" id="ARBA00023002"/>
    </source>
</evidence>
<keyword evidence="1" id="KW-0560">Oxidoreductase</keyword>
<name>A0A366M3S9_9ACTN</name>
<dbReference type="OrthoDB" id="1094370at2"/>
<dbReference type="Gene3D" id="2.30.110.10">
    <property type="entry name" value="Electron Transport, Fmn-binding Protein, Chain A"/>
    <property type="match status" value="1"/>
</dbReference>
<dbReference type="AlphaFoldDB" id="A0A366M3S9"/>
<dbReference type="Proteomes" id="UP000253303">
    <property type="component" value="Unassembled WGS sequence"/>
</dbReference>
<dbReference type="InterPro" id="IPR019920">
    <property type="entry name" value="F420-binding_dom_put"/>
</dbReference>
<dbReference type="RefSeq" id="WP_113980287.1">
    <property type="nucleotide sequence ID" value="NZ_QMEY01000003.1"/>
</dbReference>
<dbReference type="EMBL" id="QMEY01000003">
    <property type="protein sequence ID" value="RBQ20082.1"/>
    <property type="molecule type" value="Genomic_DNA"/>
</dbReference>
<gene>
    <name evidence="3" type="ORF">DP939_09665</name>
</gene>
<feature type="domain" description="Pyridoxamine 5'-phosphate oxidase N-terminal" evidence="2">
    <location>
        <begin position="22"/>
        <end position="142"/>
    </location>
</feature>
<sequence length="149" mass="16707">MTHTQERNAFLDLLRSGSGGRGVLITIKRDGRPQLSTVGFSYDDAEGVIRIASTEDRAKSKNLKRDHRASFYVTAEGFGSYVVAECTAEVSPTATAPDDPVVDELIQMYRSTQGEHHDWAEFRASKVADRRLVIRLRVERTYGFIMPGR</sequence>
<dbReference type="GO" id="GO:0070967">
    <property type="term" value="F:coenzyme F420 binding"/>
    <property type="evidence" value="ECO:0007669"/>
    <property type="project" value="TreeGrafter"/>
</dbReference>
<proteinExistence type="predicted"/>
<dbReference type="PANTHER" id="PTHR35176:SF2">
    <property type="entry name" value="F420H(2)-DEPENDENT REDUCTASE RV1155"/>
    <property type="match status" value="1"/>
</dbReference>
<protein>
    <submittedName>
        <fullName evidence="3">PPOX class F420-dependent oxidoreductase</fullName>
    </submittedName>
</protein>
<organism evidence="3 4">
    <name type="scientific">Spongiactinospora rosea</name>
    <dbReference type="NCBI Taxonomy" id="2248750"/>
    <lineage>
        <taxon>Bacteria</taxon>
        <taxon>Bacillati</taxon>
        <taxon>Actinomycetota</taxon>
        <taxon>Actinomycetes</taxon>
        <taxon>Streptosporangiales</taxon>
        <taxon>Streptosporangiaceae</taxon>
        <taxon>Spongiactinospora</taxon>
    </lineage>
</organism>
<keyword evidence="4" id="KW-1185">Reference proteome</keyword>
<evidence type="ECO:0000313" key="4">
    <source>
        <dbReference type="Proteomes" id="UP000253303"/>
    </source>
</evidence>